<dbReference type="PANTHER" id="PTHR43791">
    <property type="entry name" value="PERMEASE-RELATED"/>
    <property type="match status" value="1"/>
</dbReference>
<feature type="domain" description="Major facilitator superfamily (MFS) profile" evidence="7">
    <location>
        <begin position="57"/>
        <end position="466"/>
    </location>
</feature>
<feature type="transmembrane region" description="Helical" evidence="6">
    <location>
        <begin position="322"/>
        <end position="342"/>
    </location>
</feature>
<dbReference type="EMBL" id="JBFCZG010000003">
    <property type="protein sequence ID" value="KAL3424268.1"/>
    <property type="molecule type" value="Genomic_DNA"/>
</dbReference>
<feature type="transmembrane region" description="Helical" evidence="6">
    <location>
        <begin position="153"/>
        <end position="173"/>
    </location>
</feature>
<feature type="transmembrane region" description="Helical" evidence="6">
    <location>
        <begin position="349"/>
        <end position="367"/>
    </location>
</feature>
<evidence type="ECO:0000313" key="8">
    <source>
        <dbReference type="EMBL" id="KAL3424268.1"/>
    </source>
</evidence>
<evidence type="ECO:0000256" key="5">
    <source>
        <dbReference type="ARBA" id="ARBA00023136"/>
    </source>
</evidence>
<feature type="transmembrane region" description="Helical" evidence="6">
    <location>
        <begin position="128"/>
        <end position="147"/>
    </location>
</feature>
<keyword evidence="2" id="KW-0813">Transport</keyword>
<evidence type="ECO:0000259" key="7">
    <source>
        <dbReference type="PROSITE" id="PS50850"/>
    </source>
</evidence>
<feature type="transmembrane region" description="Helical" evidence="6">
    <location>
        <begin position="94"/>
        <end position="116"/>
    </location>
</feature>
<dbReference type="PANTHER" id="PTHR43791:SF41">
    <property type="entry name" value="MAJOR FACILITATOR SUPERFAMILY (MFS) PROFILE DOMAIN-CONTAINING PROTEIN"/>
    <property type="match status" value="1"/>
</dbReference>
<evidence type="ECO:0000256" key="2">
    <source>
        <dbReference type="ARBA" id="ARBA00022448"/>
    </source>
</evidence>
<keyword evidence="5 6" id="KW-0472">Membrane</keyword>
<feature type="transmembrane region" description="Helical" evidence="6">
    <location>
        <begin position="285"/>
        <end position="310"/>
    </location>
</feature>
<dbReference type="InterPro" id="IPR020846">
    <property type="entry name" value="MFS_dom"/>
</dbReference>
<dbReference type="InterPro" id="IPR011701">
    <property type="entry name" value="MFS"/>
</dbReference>
<feature type="transmembrane region" description="Helical" evidence="6">
    <location>
        <begin position="185"/>
        <end position="202"/>
    </location>
</feature>
<keyword evidence="9" id="KW-1185">Reference proteome</keyword>
<dbReference type="InterPro" id="IPR036259">
    <property type="entry name" value="MFS_trans_sf"/>
</dbReference>
<name>A0ABR4PM02_9HELO</name>
<feature type="transmembrane region" description="Helical" evidence="6">
    <location>
        <begin position="214"/>
        <end position="236"/>
    </location>
</feature>
<protein>
    <recommendedName>
        <fullName evidence="7">Major facilitator superfamily (MFS) profile domain-containing protein</fullName>
    </recommendedName>
</protein>
<proteinExistence type="predicted"/>
<evidence type="ECO:0000256" key="3">
    <source>
        <dbReference type="ARBA" id="ARBA00022692"/>
    </source>
</evidence>
<dbReference type="Proteomes" id="UP001629113">
    <property type="component" value="Unassembled WGS sequence"/>
</dbReference>
<dbReference type="Pfam" id="PF07690">
    <property type="entry name" value="MFS_1"/>
    <property type="match status" value="1"/>
</dbReference>
<keyword evidence="4 6" id="KW-1133">Transmembrane helix</keyword>
<dbReference type="PROSITE" id="PS50850">
    <property type="entry name" value="MFS"/>
    <property type="match status" value="1"/>
</dbReference>
<gene>
    <name evidence="8" type="ORF">PVAG01_03549</name>
</gene>
<organism evidence="8 9">
    <name type="scientific">Phlyctema vagabunda</name>
    <dbReference type="NCBI Taxonomy" id="108571"/>
    <lineage>
        <taxon>Eukaryota</taxon>
        <taxon>Fungi</taxon>
        <taxon>Dikarya</taxon>
        <taxon>Ascomycota</taxon>
        <taxon>Pezizomycotina</taxon>
        <taxon>Leotiomycetes</taxon>
        <taxon>Helotiales</taxon>
        <taxon>Dermateaceae</taxon>
        <taxon>Phlyctema</taxon>
    </lineage>
</organism>
<comment type="caution">
    <text evidence="8">The sequence shown here is derived from an EMBL/GenBank/DDBJ whole genome shotgun (WGS) entry which is preliminary data.</text>
</comment>
<feature type="transmembrane region" description="Helical" evidence="6">
    <location>
        <begin position="442"/>
        <end position="462"/>
    </location>
</feature>
<sequence>MTVPDHKSANIRIETASIHNVPADADRAAIFLLNSHGYGDLTAEAEGRLKRKIDWVMIPMLFLVATLGAVDKVALGTAALYGLEEDNHLVGQQYSWLGSILSLGAIVGMPISSYLVQRLPSARYLSACSAAWSAVCLLLPACSNFAGLAALRFLMGTAEAIIIPGISLIIAGFYTKEEQPPRNALVFAAASSVVNGFLSWAIGHVPKSAPLAIWQYLFLLTGSVSMLYSIIAFVYLPDTPMNARFLNIEEKYQAVSRLASNKTGIVNRTFKRDQAKEAILDPKTWILFLFNVSINIPNGGLLNFGGLIIAGLGFSGVNASLLTMPTGVMSTLSAFAFSMFAAKWHNRRCLVTIIACCIPIAGSVVVHCLPRSNQVGQMVGLYLLYSYFGPYVVGISLAQANTAGHTKKSVVFALLYIGYALGNLIGPQTFRASQAPEYTGGFVSMIICYCLCIALMVAYWAIAVAENRKIRTPEGSLNGQLVDKFLDLTDKQQHGFRYTT</sequence>
<dbReference type="Gene3D" id="1.20.1250.20">
    <property type="entry name" value="MFS general substrate transporter like domains"/>
    <property type="match status" value="2"/>
</dbReference>
<dbReference type="SUPFAM" id="SSF103473">
    <property type="entry name" value="MFS general substrate transporter"/>
    <property type="match status" value="1"/>
</dbReference>
<evidence type="ECO:0000256" key="4">
    <source>
        <dbReference type="ARBA" id="ARBA00022989"/>
    </source>
</evidence>
<feature type="transmembrane region" description="Helical" evidence="6">
    <location>
        <begin position="379"/>
        <end position="398"/>
    </location>
</feature>
<keyword evidence="3 6" id="KW-0812">Transmembrane</keyword>
<comment type="subcellular location">
    <subcellularLocation>
        <location evidence="1">Membrane</location>
        <topology evidence="1">Multi-pass membrane protein</topology>
    </subcellularLocation>
</comment>
<reference evidence="8 9" key="1">
    <citation type="submission" date="2024-06" db="EMBL/GenBank/DDBJ databases">
        <title>Complete genome of Phlyctema vagabunda strain 19-DSS-EL-015.</title>
        <authorList>
            <person name="Fiorenzani C."/>
        </authorList>
    </citation>
    <scope>NUCLEOTIDE SEQUENCE [LARGE SCALE GENOMIC DNA]</scope>
    <source>
        <strain evidence="8 9">19-DSS-EL-015</strain>
    </source>
</reference>
<evidence type="ECO:0000256" key="6">
    <source>
        <dbReference type="SAM" id="Phobius"/>
    </source>
</evidence>
<feature type="transmembrane region" description="Helical" evidence="6">
    <location>
        <begin position="58"/>
        <end position="82"/>
    </location>
</feature>
<evidence type="ECO:0000256" key="1">
    <source>
        <dbReference type="ARBA" id="ARBA00004141"/>
    </source>
</evidence>
<evidence type="ECO:0000313" key="9">
    <source>
        <dbReference type="Proteomes" id="UP001629113"/>
    </source>
</evidence>
<accession>A0ABR4PM02</accession>
<feature type="transmembrane region" description="Helical" evidence="6">
    <location>
        <begin position="410"/>
        <end position="430"/>
    </location>
</feature>